<dbReference type="AlphaFoldDB" id="A0AAD7FT21"/>
<dbReference type="GO" id="GO:0061630">
    <property type="term" value="F:ubiquitin protein ligase activity"/>
    <property type="evidence" value="ECO:0007669"/>
    <property type="project" value="InterPro"/>
</dbReference>
<keyword evidence="1" id="KW-0479">Metal-binding</keyword>
<sequence>MHRKSISRRGAAAASATLNLDDSFPTPLTSRNLPPRSEARTAASSSSSRRPARPPVLLMPPKPTASSSSSASSSSRTKRARSQTRNLPRKRARKAAKREVSSEGEEEQLREEGEEEDQLVDDDSFVETILLPSEIEEANRARRLVEDEEELEAATTGSGAGPSRLRDSPSPPLAGSSVRDGDTPPVASGSGSGSSKRLASAPPREEPEPLSSYSCPICFFPPTNATLTPCGHICCGSCLFTAVKTMTQRGAMMPEASVARCPVCRAPIPGWDGRGGGVVGLKIRAMFSL</sequence>
<dbReference type="GO" id="GO:0140082">
    <property type="term" value="F:SUMO-ubiquitin ligase activity"/>
    <property type="evidence" value="ECO:0007669"/>
    <property type="project" value="TreeGrafter"/>
</dbReference>
<dbReference type="InterPro" id="IPR001841">
    <property type="entry name" value="Znf_RING"/>
</dbReference>
<dbReference type="EMBL" id="JARKIF010000004">
    <property type="protein sequence ID" value="KAJ7641626.1"/>
    <property type="molecule type" value="Genomic_DNA"/>
</dbReference>
<dbReference type="InterPro" id="IPR013083">
    <property type="entry name" value="Znf_RING/FYVE/PHD"/>
</dbReference>
<proteinExistence type="predicted"/>
<dbReference type="GO" id="GO:0006511">
    <property type="term" value="P:ubiquitin-dependent protein catabolic process"/>
    <property type="evidence" value="ECO:0007669"/>
    <property type="project" value="TreeGrafter"/>
</dbReference>
<dbReference type="Proteomes" id="UP001221142">
    <property type="component" value="Unassembled WGS sequence"/>
</dbReference>
<evidence type="ECO:0000256" key="2">
    <source>
        <dbReference type="ARBA" id="ARBA00022771"/>
    </source>
</evidence>
<feature type="compositionally biased region" description="Acidic residues" evidence="5">
    <location>
        <begin position="102"/>
        <end position="125"/>
    </location>
</feature>
<dbReference type="GO" id="GO:0008270">
    <property type="term" value="F:zinc ion binding"/>
    <property type="evidence" value="ECO:0007669"/>
    <property type="project" value="UniProtKB-KW"/>
</dbReference>
<feature type="region of interest" description="Disordered" evidence="5">
    <location>
        <begin position="1"/>
        <end position="206"/>
    </location>
</feature>
<evidence type="ECO:0000256" key="4">
    <source>
        <dbReference type="PROSITE-ProRule" id="PRU00175"/>
    </source>
</evidence>
<dbReference type="InterPro" id="IPR018957">
    <property type="entry name" value="Znf_C3HC4_RING-type"/>
</dbReference>
<evidence type="ECO:0000256" key="5">
    <source>
        <dbReference type="SAM" id="MobiDB-lite"/>
    </source>
</evidence>
<evidence type="ECO:0000259" key="6">
    <source>
        <dbReference type="PROSITE" id="PS50089"/>
    </source>
</evidence>
<evidence type="ECO:0000256" key="3">
    <source>
        <dbReference type="ARBA" id="ARBA00022833"/>
    </source>
</evidence>
<name>A0AAD7FT21_9AGAR</name>
<evidence type="ECO:0000313" key="7">
    <source>
        <dbReference type="EMBL" id="KAJ7641626.1"/>
    </source>
</evidence>
<protein>
    <recommendedName>
        <fullName evidence="6">RING-type domain-containing protein</fullName>
    </recommendedName>
</protein>
<accession>A0AAD7FT21</accession>
<dbReference type="Pfam" id="PF00097">
    <property type="entry name" value="zf-C3HC4"/>
    <property type="match status" value="1"/>
</dbReference>
<dbReference type="SMART" id="SM00184">
    <property type="entry name" value="RING"/>
    <property type="match status" value="1"/>
</dbReference>
<organism evidence="7 8">
    <name type="scientific">Roridomyces roridus</name>
    <dbReference type="NCBI Taxonomy" id="1738132"/>
    <lineage>
        <taxon>Eukaryota</taxon>
        <taxon>Fungi</taxon>
        <taxon>Dikarya</taxon>
        <taxon>Basidiomycota</taxon>
        <taxon>Agaricomycotina</taxon>
        <taxon>Agaricomycetes</taxon>
        <taxon>Agaricomycetidae</taxon>
        <taxon>Agaricales</taxon>
        <taxon>Marasmiineae</taxon>
        <taxon>Mycenaceae</taxon>
        <taxon>Roridomyces</taxon>
    </lineage>
</organism>
<feature type="compositionally biased region" description="Low complexity" evidence="5">
    <location>
        <begin position="64"/>
        <end position="75"/>
    </location>
</feature>
<feature type="compositionally biased region" description="Pro residues" evidence="5">
    <location>
        <begin position="53"/>
        <end position="63"/>
    </location>
</feature>
<dbReference type="PANTHER" id="PTHR47094:SF1">
    <property type="entry name" value="RING-TYPE E3 UBIQUITIN TRANSFERASE"/>
    <property type="match status" value="1"/>
</dbReference>
<evidence type="ECO:0000256" key="1">
    <source>
        <dbReference type="ARBA" id="ARBA00022723"/>
    </source>
</evidence>
<dbReference type="PROSITE" id="PS50089">
    <property type="entry name" value="ZF_RING_2"/>
    <property type="match status" value="1"/>
</dbReference>
<dbReference type="SUPFAM" id="SSF57850">
    <property type="entry name" value="RING/U-box"/>
    <property type="match status" value="1"/>
</dbReference>
<dbReference type="PANTHER" id="PTHR47094">
    <property type="entry name" value="ELFLESS, ISOFORM B"/>
    <property type="match status" value="1"/>
</dbReference>
<dbReference type="Gene3D" id="3.30.40.10">
    <property type="entry name" value="Zinc/RING finger domain, C3HC4 (zinc finger)"/>
    <property type="match status" value="1"/>
</dbReference>
<gene>
    <name evidence="7" type="ORF">FB45DRAFT_360231</name>
</gene>
<reference evidence="7" key="1">
    <citation type="submission" date="2023-03" db="EMBL/GenBank/DDBJ databases">
        <title>Massive genome expansion in bonnet fungi (Mycena s.s.) driven by repeated elements and novel gene families across ecological guilds.</title>
        <authorList>
            <consortium name="Lawrence Berkeley National Laboratory"/>
            <person name="Harder C.B."/>
            <person name="Miyauchi S."/>
            <person name="Viragh M."/>
            <person name="Kuo A."/>
            <person name="Thoen E."/>
            <person name="Andreopoulos B."/>
            <person name="Lu D."/>
            <person name="Skrede I."/>
            <person name="Drula E."/>
            <person name="Henrissat B."/>
            <person name="Morin E."/>
            <person name="Kohler A."/>
            <person name="Barry K."/>
            <person name="LaButti K."/>
            <person name="Morin E."/>
            <person name="Salamov A."/>
            <person name="Lipzen A."/>
            <person name="Mereny Z."/>
            <person name="Hegedus B."/>
            <person name="Baldrian P."/>
            <person name="Stursova M."/>
            <person name="Weitz H."/>
            <person name="Taylor A."/>
            <person name="Grigoriev I.V."/>
            <person name="Nagy L.G."/>
            <person name="Martin F."/>
            <person name="Kauserud H."/>
        </authorList>
    </citation>
    <scope>NUCLEOTIDE SEQUENCE</scope>
    <source>
        <strain evidence="7">9284</strain>
    </source>
</reference>
<dbReference type="GO" id="GO:0033768">
    <property type="term" value="C:SUMO-targeted ubiquitin ligase complex"/>
    <property type="evidence" value="ECO:0007669"/>
    <property type="project" value="TreeGrafter"/>
</dbReference>
<keyword evidence="8" id="KW-1185">Reference proteome</keyword>
<dbReference type="InterPro" id="IPR049627">
    <property type="entry name" value="SLX8"/>
</dbReference>
<evidence type="ECO:0000313" key="8">
    <source>
        <dbReference type="Proteomes" id="UP001221142"/>
    </source>
</evidence>
<feature type="domain" description="RING-type" evidence="6">
    <location>
        <begin position="215"/>
        <end position="265"/>
    </location>
</feature>
<feature type="compositionally biased region" description="Low complexity" evidence="5">
    <location>
        <begin position="34"/>
        <end position="49"/>
    </location>
</feature>
<keyword evidence="2 4" id="KW-0863">Zinc-finger</keyword>
<feature type="compositionally biased region" description="Basic residues" evidence="5">
    <location>
        <begin position="76"/>
        <end position="96"/>
    </location>
</feature>
<dbReference type="GO" id="GO:0032183">
    <property type="term" value="F:SUMO binding"/>
    <property type="evidence" value="ECO:0007669"/>
    <property type="project" value="TreeGrafter"/>
</dbReference>
<comment type="caution">
    <text evidence="7">The sequence shown here is derived from an EMBL/GenBank/DDBJ whole genome shotgun (WGS) entry which is preliminary data.</text>
</comment>
<keyword evidence="3" id="KW-0862">Zinc</keyword>